<keyword evidence="3" id="KW-1003">Cell membrane</keyword>
<keyword evidence="5 7" id="KW-1133">Transmembrane helix</keyword>
<dbReference type="AlphaFoldDB" id="A0A5J4Q7F2"/>
<proteinExistence type="inferred from homology"/>
<evidence type="ECO:0000256" key="5">
    <source>
        <dbReference type="ARBA" id="ARBA00022989"/>
    </source>
</evidence>
<evidence type="ECO:0000256" key="1">
    <source>
        <dbReference type="ARBA" id="ARBA00004651"/>
    </source>
</evidence>
<protein>
    <submittedName>
        <fullName evidence="8">Chromate transport protein</fullName>
    </submittedName>
</protein>
<dbReference type="InterPro" id="IPR052518">
    <property type="entry name" value="CHR_Transporter"/>
</dbReference>
<comment type="caution">
    <text evidence="8">The sequence shown here is derived from an EMBL/GenBank/DDBJ whole genome shotgun (WGS) entry which is preliminary data.</text>
</comment>
<evidence type="ECO:0000256" key="2">
    <source>
        <dbReference type="ARBA" id="ARBA00005262"/>
    </source>
</evidence>
<feature type="transmembrane region" description="Helical" evidence="7">
    <location>
        <begin position="115"/>
        <end position="131"/>
    </location>
</feature>
<reference evidence="8" key="1">
    <citation type="submission" date="2019-03" db="EMBL/GenBank/DDBJ databases">
        <title>Single cell metagenomics reveals metabolic interactions within the superorganism composed of flagellate Streblomastix strix and complex community of Bacteroidetes bacteria on its surface.</title>
        <authorList>
            <person name="Treitli S.C."/>
            <person name="Kolisko M."/>
            <person name="Husnik F."/>
            <person name="Keeling P."/>
            <person name="Hampl V."/>
        </authorList>
    </citation>
    <scope>NUCLEOTIDE SEQUENCE</scope>
    <source>
        <strain evidence="8">STM</strain>
    </source>
</reference>
<name>A0A5J4Q7F2_9ZZZZ</name>
<feature type="transmembrane region" description="Helical" evidence="7">
    <location>
        <begin position="7"/>
        <end position="28"/>
    </location>
</feature>
<feature type="transmembrane region" description="Helical" evidence="7">
    <location>
        <begin position="143"/>
        <end position="160"/>
    </location>
</feature>
<keyword evidence="6 7" id="KW-0472">Membrane</keyword>
<evidence type="ECO:0000313" key="8">
    <source>
        <dbReference type="EMBL" id="KAA6316958.1"/>
    </source>
</evidence>
<dbReference type="Pfam" id="PF02417">
    <property type="entry name" value="Chromate_transp"/>
    <property type="match status" value="1"/>
</dbReference>
<dbReference type="InterPro" id="IPR003370">
    <property type="entry name" value="Chromate_transpt"/>
</dbReference>
<comment type="similarity">
    <text evidence="2">Belongs to the chromate ion transporter (CHR) (TC 2.A.51) family.</text>
</comment>
<accession>A0A5J4Q7F2</accession>
<evidence type="ECO:0000256" key="7">
    <source>
        <dbReference type="SAM" id="Phobius"/>
    </source>
</evidence>
<dbReference type="GO" id="GO:0015109">
    <property type="term" value="F:chromate transmembrane transporter activity"/>
    <property type="evidence" value="ECO:0007669"/>
    <property type="project" value="InterPro"/>
</dbReference>
<dbReference type="PANTHER" id="PTHR43663:SF1">
    <property type="entry name" value="CHROMATE TRANSPORTER"/>
    <property type="match status" value="1"/>
</dbReference>
<dbReference type="EMBL" id="SNRY01004691">
    <property type="protein sequence ID" value="KAA6316958.1"/>
    <property type="molecule type" value="Genomic_DNA"/>
</dbReference>
<evidence type="ECO:0000256" key="6">
    <source>
        <dbReference type="ARBA" id="ARBA00023136"/>
    </source>
</evidence>
<organism evidence="8">
    <name type="scientific">termite gut metagenome</name>
    <dbReference type="NCBI Taxonomy" id="433724"/>
    <lineage>
        <taxon>unclassified sequences</taxon>
        <taxon>metagenomes</taxon>
        <taxon>organismal metagenomes</taxon>
    </lineage>
</organism>
<keyword evidence="4 7" id="KW-0812">Transmembrane</keyword>
<comment type="subcellular location">
    <subcellularLocation>
        <location evidence="1">Cell membrane</location>
        <topology evidence="1">Multi-pass membrane protein</topology>
    </subcellularLocation>
</comment>
<dbReference type="GO" id="GO:0005886">
    <property type="term" value="C:plasma membrane"/>
    <property type="evidence" value="ECO:0007669"/>
    <property type="project" value="UniProtKB-SubCell"/>
</dbReference>
<sequence length="184" mass="20326">MIYLQLFYSFFKIGLFSFGGGYAMLSMIQAEVVTHYAWLSLPEFTDIVAISQMTPGPIGINAATYVGYMATKNIGGAITATIAVLLPSFLLMFFLGKLLLKYQKHPIVEAIFKGLRPAVVGLLAAAALMLMNTENFGSPTKDTYTFLVSCFIFLITFIGIKKYKVNSILMIIVCGVLGWMLYPR</sequence>
<gene>
    <name evidence="8" type="ORF">EZS27_032814</name>
</gene>
<feature type="transmembrane region" description="Helical" evidence="7">
    <location>
        <begin position="74"/>
        <end position="95"/>
    </location>
</feature>
<dbReference type="PANTHER" id="PTHR43663">
    <property type="entry name" value="CHROMATE TRANSPORT PROTEIN-RELATED"/>
    <property type="match status" value="1"/>
</dbReference>
<feature type="transmembrane region" description="Helical" evidence="7">
    <location>
        <begin position="165"/>
        <end position="182"/>
    </location>
</feature>
<evidence type="ECO:0000256" key="3">
    <source>
        <dbReference type="ARBA" id="ARBA00022475"/>
    </source>
</evidence>
<evidence type="ECO:0000256" key="4">
    <source>
        <dbReference type="ARBA" id="ARBA00022692"/>
    </source>
</evidence>